<comment type="caution">
    <text evidence="2">The sequence shown here is derived from an EMBL/GenBank/DDBJ whole genome shotgun (WGS) entry which is preliminary data.</text>
</comment>
<dbReference type="AlphaFoldDB" id="A0A158D227"/>
<accession>A0A158D227</accession>
<sequence length="201" mass="22376">MHRDRVRLVSSCYLTQPGAIYQNKQMFRYFGFGVGNRRAISTEEVPRIGLTMKFLPGNGVPSRDTFTYSVRTGRVPTLAGYRKGARVERSFFNGRRRASSYTCIESASPLLHTKCPKSGHSTIHLSNRPLLSFRRRRVPSRDTSPGLSHASNLPDAQVERQPLSANNCATNSRIRLSFSAVNTPALIFTVSPAESFVIDPA</sequence>
<dbReference type="Proteomes" id="UP000054911">
    <property type="component" value="Unassembled WGS sequence"/>
</dbReference>
<name>A0A158D227_9BURK</name>
<feature type="compositionally biased region" description="Polar residues" evidence="1">
    <location>
        <begin position="141"/>
        <end position="151"/>
    </location>
</feature>
<reference evidence="2" key="1">
    <citation type="submission" date="2016-01" db="EMBL/GenBank/DDBJ databases">
        <authorList>
            <person name="Peeters C."/>
        </authorList>
    </citation>
    <scope>NUCLEOTIDE SEQUENCE [LARGE SCALE GENOMIC DNA]</scope>
    <source>
        <strain evidence="2">LMG 29323</strain>
    </source>
</reference>
<evidence type="ECO:0000256" key="1">
    <source>
        <dbReference type="SAM" id="MobiDB-lite"/>
    </source>
</evidence>
<keyword evidence="3" id="KW-1185">Reference proteome</keyword>
<feature type="region of interest" description="Disordered" evidence="1">
    <location>
        <begin position="138"/>
        <end position="159"/>
    </location>
</feature>
<protein>
    <submittedName>
        <fullName evidence="2">Uncharacterized protein</fullName>
    </submittedName>
</protein>
<dbReference type="EMBL" id="FCOE02000029">
    <property type="protein sequence ID" value="SAK88531.1"/>
    <property type="molecule type" value="Genomic_DNA"/>
</dbReference>
<proteinExistence type="predicted"/>
<gene>
    <name evidence="2" type="ORF">AWB80_06168</name>
</gene>
<organism evidence="2 3">
    <name type="scientific">Caballeronia pedi</name>
    <dbReference type="NCBI Taxonomy" id="1777141"/>
    <lineage>
        <taxon>Bacteria</taxon>
        <taxon>Pseudomonadati</taxon>
        <taxon>Pseudomonadota</taxon>
        <taxon>Betaproteobacteria</taxon>
        <taxon>Burkholderiales</taxon>
        <taxon>Burkholderiaceae</taxon>
        <taxon>Caballeronia</taxon>
    </lineage>
</organism>
<evidence type="ECO:0000313" key="3">
    <source>
        <dbReference type="Proteomes" id="UP000054911"/>
    </source>
</evidence>
<evidence type="ECO:0000313" key="2">
    <source>
        <dbReference type="EMBL" id="SAK88531.1"/>
    </source>
</evidence>